<feature type="region of interest" description="Disordered" evidence="13">
    <location>
        <begin position="406"/>
        <end position="429"/>
    </location>
</feature>
<dbReference type="Proteomes" id="UP000218965">
    <property type="component" value="Chromosome"/>
</dbReference>
<evidence type="ECO:0000256" key="6">
    <source>
        <dbReference type="ARBA" id="ARBA00022630"/>
    </source>
</evidence>
<organism evidence="16 17">
    <name type="scientific">Microcella alkaliphila</name>
    <dbReference type="NCBI Taxonomy" id="279828"/>
    <lineage>
        <taxon>Bacteria</taxon>
        <taxon>Bacillati</taxon>
        <taxon>Actinomycetota</taxon>
        <taxon>Actinomycetes</taxon>
        <taxon>Micrococcales</taxon>
        <taxon>Microbacteriaceae</taxon>
        <taxon>Microcella</taxon>
    </lineage>
</organism>
<comment type="cofactor">
    <cofactor evidence="1">
        <name>FAD</name>
        <dbReference type="ChEBI" id="CHEBI:57692"/>
    </cofactor>
</comment>
<dbReference type="KEGG" id="malk:MalAC0309_1689"/>
<dbReference type="InterPro" id="IPR003953">
    <property type="entry name" value="FAD-dep_OxRdtase_2_FAD-bd"/>
</dbReference>
<evidence type="ECO:0000256" key="5">
    <source>
        <dbReference type="ARBA" id="ARBA00021901"/>
    </source>
</evidence>
<evidence type="ECO:0000256" key="4">
    <source>
        <dbReference type="ARBA" id="ARBA00012173"/>
    </source>
</evidence>
<evidence type="ECO:0000256" key="8">
    <source>
        <dbReference type="ARBA" id="ARBA00022827"/>
    </source>
</evidence>
<dbReference type="Gene3D" id="3.50.50.60">
    <property type="entry name" value="FAD/NAD(P)-binding domain"/>
    <property type="match status" value="1"/>
</dbReference>
<name>A0A0U5B9P5_9MICO</name>
<proteinExistence type="inferred from homology"/>
<dbReference type="AlphaFoldDB" id="A0A0U5B9P5"/>
<dbReference type="Pfam" id="PF00890">
    <property type="entry name" value="FAD_binding_2"/>
    <property type="match status" value="1"/>
</dbReference>
<dbReference type="UniPathway" id="UPA00253">
    <property type="reaction ID" value="UER00326"/>
</dbReference>
<keyword evidence="6" id="KW-0285">Flavoprotein</keyword>
<dbReference type="InterPro" id="IPR005288">
    <property type="entry name" value="NadB"/>
</dbReference>
<evidence type="ECO:0000256" key="2">
    <source>
        <dbReference type="ARBA" id="ARBA00004950"/>
    </source>
</evidence>
<accession>A0A0U5B9P5</accession>
<comment type="function">
    <text evidence="10">Catalyzes the oxidation of L-aspartate to iminoaspartate, the first step in the de novo biosynthesis of NAD(+).</text>
</comment>
<dbReference type="FunFam" id="3.90.700.10:FF:000002">
    <property type="entry name" value="L-aspartate oxidase"/>
    <property type="match status" value="1"/>
</dbReference>
<evidence type="ECO:0000313" key="16">
    <source>
        <dbReference type="EMBL" id="BAU32537.1"/>
    </source>
</evidence>
<dbReference type="EMBL" id="AP017315">
    <property type="protein sequence ID" value="BAU32537.1"/>
    <property type="molecule type" value="Genomic_DNA"/>
</dbReference>
<dbReference type="InterPro" id="IPR027477">
    <property type="entry name" value="Succ_DH/fumarate_Rdtase_cat_sf"/>
</dbReference>
<dbReference type="RefSeq" id="WP_096421797.1">
    <property type="nucleotide sequence ID" value="NZ_AP017315.1"/>
</dbReference>
<keyword evidence="7" id="KW-0662">Pyridine nucleotide biosynthesis</keyword>
<evidence type="ECO:0000259" key="15">
    <source>
        <dbReference type="Pfam" id="PF02910"/>
    </source>
</evidence>
<dbReference type="GO" id="GO:0034628">
    <property type="term" value="P:'de novo' NAD+ biosynthetic process from L-aspartate"/>
    <property type="evidence" value="ECO:0007669"/>
    <property type="project" value="TreeGrafter"/>
</dbReference>
<dbReference type="Gene3D" id="3.90.700.10">
    <property type="entry name" value="Succinate dehydrogenase/fumarate reductase flavoprotein, catalytic domain"/>
    <property type="match status" value="1"/>
</dbReference>
<evidence type="ECO:0000256" key="12">
    <source>
        <dbReference type="ARBA" id="ARBA00048305"/>
    </source>
</evidence>
<evidence type="ECO:0000256" key="10">
    <source>
        <dbReference type="ARBA" id="ARBA00029426"/>
    </source>
</evidence>
<dbReference type="PRINTS" id="PR00368">
    <property type="entry name" value="FADPNR"/>
</dbReference>
<evidence type="ECO:0000256" key="7">
    <source>
        <dbReference type="ARBA" id="ARBA00022642"/>
    </source>
</evidence>
<gene>
    <name evidence="16" type="ORF">MalAC0309_1689</name>
</gene>
<dbReference type="EC" id="1.4.3.16" evidence="4"/>
<dbReference type="PANTHER" id="PTHR42716:SF2">
    <property type="entry name" value="L-ASPARTATE OXIDASE, CHLOROPLASTIC"/>
    <property type="match status" value="1"/>
</dbReference>
<evidence type="ECO:0000256" key="11">
    <source>
        <dbReference type="ARBA" id="ARBA00030386"/>
    </source>
</evidence>
<evidence type="ECO:0000256" key="3">
    <source>
        <dbReference type="ARBA" id="ARBA00008562"/>
    </source>
</evidence>
<reference evidence="17" key="1">
    <citation type="submission" date="2015-12" db="EMBL/GenBank/DDBJ databases">
        <authorList>
            <person name="Shamseldin A."/>
            <person name="Moawad H."/>
            <person name="Abd El-Rahim W.M."/>
            <person name="Sadowsky M.J."/>
        </authorList>
    </citation>
    <scope>NUCLEOTIDE SEQUENCE [LARGE SCALE GENOMIC DNA]</scope>
    <source>
        <strain evidence="17">JAM AC0309</strain>
    </source>
</reference>
<dbReference type="GO" id="GO:0033765">
    <property type="term" value="F:steroid dehydrogenase activity, acting on the CH-CH group of donors"/>
    <property type="evidence" value="ECO:0007669"/>
    <property type="project" value="UniProtKB-ARBA"/>
</dbReference>
<dbReference type="InterPro" id="IPR036188">
    <property type="entry name" value="FAD/NAD-bd_sf"/>
</dbReference>
<dbReference type="GO" id="GO:0008734">
    <property type="term" value="F:L-aspartate oxidase activity"/>
    <property type="evidence" value="ECO:0007669"/>
    <property type="project" value="UniProtKB-EC"/>
</dbReference>
<evidence type="ECO:0000256" key="9">
    <source>
        <dbReference type="ARBA" id="ARBA00023002"/>
    </source>
</evidence>
<dbReference type="OrthoDB" id="9805351at2"/>
<dbReference type="InterPro" id="IPR015939">
    <property type="entry name" value="Fum_Rdtase/Succ_DH_flav-like_C"/>
</dbReference>
<dbReference type="Gene3D" id="1.20.58.100">
    <property type="entry name" value="Fumarate reductase/succinate dehydrogenase flavoprotein-like, C-terminal domain"/>
    <property type="match status" value="1"/>
</dbReference>
<dbReference type="SUPFAM" id="SSF51905">
    <property type="entry name" value="FAD/NAD(P)-binding domain"/>
    <property type="match status" value="1"/>
</dbReference>
<dbReference type="PANTHER" id="PTHR42716">
    <property type="entry name" value="L-ASPARTATE OXIDASE"/>
    <property type="match status" value="1"/>
</dbReference>
<comment type="pathway">
    <text evidence="2">Cofactor biosynthesis; NAD(+) biosynthesis; iminoaspartate from L-aspartate (oxidase route): step 1/1.</text>
</comment>
<dbReference type="SUPFAM" id="SSF56425">
    <property type="entry name" value="Succinate dehydrogenase/fumarate reductase flavoprotein, catalytic domain"/>
    <property type="match status" value="1"/>
</dbReference>
<evidence type="ECO:0000259" key="14">
    <source>
        <dbReference type="Pfam" id="PF00890"/>
    </source>
</evidence>
<comment type="similarity">
    <text evidence="3">Belongs to the FAD-dependent oxidoreductase 2 family. NadB subfamily.</text>
</comment>
<dbReference type="InterPro" id="IPR037099">
    <property type="entry name" value="Fum_R/Succ_DH_flav-like_C_sf"/>
</dbReference>
<evidence type="ECO:0000256" key="13">
    <source>
        <dbReference type="SAM" id="MobiDB-lite"/>
    </source>
</evidence>
<dbReference type="Pfam" id="PF02910">
    <property type="entry name" value="Succ_DH_flav_C"/>
    <property type="match status" value="1"/>
</dbReference>
<evidence type="ECO:0000256" key="1">
    <source>
        <dbReference type="ARBA" id="ARBA00001974"/>
    </source>
</evidence>
<feature type="domain" description="FAD-dependent oxidoreductase 2 FAD-binding" evidence="14">
    <location>
        <begin position="3"/>
        <end position="389"/>
    </location>
</feature>
<protein>
    <recommendedName>
        <fullName evidence="5">L-aspartate oxidase</fullName>
        <ecNumber evidence="4">1.4.3.16</ecNumber>
    </recommendedName>
    <alternativeName>
        <fullName evidence="11">Quinolinate synthase B</fullName>
    </alternativeName>
</protein>
<sequence length="570" mass="58833">MGHVLVIGSGIAGLISALRAARIHDVTLVTKAELTAGSTAWAQGGIAAAVFADDSPELHTRDTLAAGAGLSDPDAVRVLTTEGAARLHDLVALGVEFDTAASDGSDTRGPLGWARGLEAAHSVARVLHAGGDATGRIIEHALARALDDARNSGRMLVREHTTAVAIVRGSDGRVCAVDLAPSIPSDGTVVTERLDADAVVIATGGNGQLYRHTTNPPVATGDGVILGYAAGAAVVDLEFVQFHPTVLPGGGLVSEAVRGEGAVLVDSAGRRFLTGAGHDPRAELAPRDVVARAIAAQMREQGGAPVLLDATGLGERMLRERFPTIDRLVRAAGYDWTREPVPVTPAAHYAMGGLLTDLSGRTTVAGLFAVGETGSTGVHGANRLASNSLLEALVVGWRAGDLLAADPSAAPLPTPSPSTTQDKRGDDSGAVEVPTVLSEAPGASDALADGATPVAGEYVRDRAWDALGLLRDGVTMGDLARELADAQPADALAARLLPLARLTAEAALARRESRGAHARTDYPATDPRQRWRRAWARPVIASPELLTNDLHRDHCEPALAAAAPTREVKI</sequence>
<dbReference type="SUPFAM" id="SSF46977">
    <property type="entry name" value="Succinate dehydrogenase/fumarate reductase flavoprotein C-terminal domain"/>
    <property type="match status" value="1"/>
</dbReference>
<feature type="domain" description="Fumarate reductase/succinate dehydrogenase flavoprotein-like C-terminal" evidence="15">
    <location>
        <begin position="494"/>
        <end position="531"/>
    </location>
</feature>
<evidence type="ECO:0000313" key="17">
    <source>
        <dbReference type="Proteomes" id="UP000218965"/>
    </source>
</evidence>
<comment type="catalytic activity">
    <reaction evidence="12">
        <text>L-aspartate + O2 = iminosuccinate + H2O2</text>
        <dbReference type="Rhea" id="RHEA:25876"/>
        <dbReference type="ChEBI" id="CHEBI:15379"/>
        <dbReference type="ChEBI" id="CHEBI:16240"/>
        <dbReference type="ChEBI" id="CHEBI:29991"/>
        <dbReference type="ChEBI" id="CHEBI:77875"/>
        <dbReference type="EC" id="1.4.3.16"/>
    </reaction>
    <physiologicalReaction direction="left-to-right" evidence="12">
        <dbReference type="Rhea" id="RHEA:25877"/>
    </physiologicalReaction>
</comment>
<keyword evidence="9" id="KW-0560">Oxidoreductase</keyword>
<keyword evidence="8" id="KW-0274">FAD</keyword>
<reference evidence="16 17" key="2">
    <citation type="submission" date="2016-01" db="EMBL/GenBank/DDBJ databases">
        <title>Microcella alkaliphila JAM AC0309 whole genome shotgun sequence.</title>
        <authorList>
            <person name="Kurata A."/>
            <person name="Hirose Y."/>
            <person name="Kishimoto N."/>
            <person name="Kobayashi T."/>
        </authorList>
    </citation>
    <scope>NUCLEOTIDE SEQUENCE [LARGE SCALE GENOMIC DNA]</scope>
    <source>
        <strain evidence="16 17">JAM AC0309</strain>
    </source>
</reference>